<proteinExistence type="inferred from homology"/>
<dbReference type="GO" id="GO:0035023">
    <property type="term" value="P:regulation of Rho protein signal transduction"/>
    <property type="evidence" value="ECO:0007669"/>
    <property type="project" value="TreeGrafter"/>
</dbReference>
<dbReference type="STRING" id="144197.ENSSPAP00000010491"/>
<dbReference type="PROSITE" id="PS50002">
    <property type="entry name" value="SH3"/>
    <property type="match status" value="1"/>
</dbReference>
<dbReference type="GO" id="GO:0007266">
    <property type="term" value="P:Rho protein signal transduction"/>
    <property type="evidence" value="ECO:0007669"/>
    <property type="project" value="TreeGrafter"/>
</dbReference>
<keyword evidence="5" id="KW-0597">Phosphoprotein</keyword>
<dbReference type="GO" id="GO:0005737">
    <property type="term" value="C:cytoplasm"/>
    <property type="evidence" value="ECO:0007669"/>
    <property type="project" value="UniProtKB-SubCell"/>
</dbReference>
<evidence type="ECO:0000256" key="5">
    <source>
        <dbReference type="ARBA" id="ARBA00022553"/>
    </source>
</evidence>
<dbReference type="InterPro" id="IPR001452">
    <property type="entry name" value="SH3_domain"/>
</dbReference>
<sequence>YFINKNGETTLFFPPLFTLICDEYRALLSASTVQRMEYATSINKMMDKFQYRVEHLFTCDLDGREMRNIRDCVERLKLLDEMGRVWGQNMLLELRDANLLLTDIESKEELDSLAVSDIQELEAVLDAGGFNSLLTVSVQQRRKHTTKVYLFQCDDIRVRTRGDDGCYHEPNMTSFFPLILQDILNHILGDIEIFMGQVAAAEAKNAKKKKKKKKGKVIEGMPPREEFATCLHQVKCGLNLLGELKGQISSPSAGDFVHSFFSTIGFVVSHCPEDLPPSIVAPLLTPYCIRLMSEEASTEEDTLWQSLGDAWNIPRFWPEDDEDIPTYTLEFSDGWQPPEVSAEPEPSEPVRRPANSPPAPRQPERRQENPPPSPSPGEGKQMRVKHDFTSRNSRELSVSKGEVVELLDMSKQWWKVRNRRGEEGFIPNNLLESDEDKPDEEVEVSPVLTKKAKPAEVKAWLEDKGFSKITVRCLGVLSGSMLLGMTREELKSVCPEEGGRVFYQLQLVKSTLALFFSFFNGRI</sequence>
<evidence type="ECO:0000256" key="2">
    <source>
        <dbReference type="ARBA" id="ARBA00006197"/>
    </source>
</evidence>
<dbReference type="Gene3D" id="1.10.150.50">
    <property type="entry name" value="Transcription Factor, Ets-1"/>
    <property type="match status" value="1"/>
</dbReference>
<dbReference type="CDD" id="cd01210">
    <property type="entry name" value="PTB_EPS8"/>
    <property type="match status" value="1"/>
</dbReference>
<dbReference type="Pfam" id="PF22975">
    <property type="entry name" value="EPS8_2nd"/>
    <property type="match status" value="1"/>
</dbReference>
<dbReference type="InterPro" id="IPR013625">
    <property type="entry name" value="PTB"/>
</dbReference>
<dbReference type="InterPro" id="IPR036028">
    <property type="entry name" value="SH3-like_dom_sf"/>
</dbReference>
<feature type="region of interest" description="Disordered" evidence="7">
    <location>
        <begin position="327"/>
        <end position="383"/>
    </location>
</feature>
<feature type="domain" description="SH3" evidence="8">
    <location>
        <begin position="377"/>
        <end position="436"/>
    </location>
</feature>
<protein>
    <submittedName>
        <fullName evidence="9">EPS8-like 3a</fullName>
    </submittedName>
</protein>
<evidence type="ECO:0000256" key="7">
    <source>
        <dbReference type="SAM" id="MobiDB-lite"/>
    </source>
</evidence>
<dbReference type="InterPro" id="IPR033928">
    <property type="entry name" value="EPS8_PTB"/>
</dbReference>
<dbReference type="CDD" id="cd09540">
    <property type="entry name" value="SAM_EPS8-like"/>
    <property type="match status" value="1"/>
</dbReference>
<dbReference type="Gene3D" id="2.30.30.40">
    <property type="entry name" value="SH3 Domains"/>
    <property type="match status" value="1"/>
</dbReference>
<dbReference type="GeneTree" id="ENSGT00940000158169"/>
<dbReference type="GO" id="GO:0032587">
    <property type="term" value="C:ruffle membrane"/>
    <property type="evidence" value="ECO:0007669"/>
    <property type="project" value="TreeGrafter"/>
</dbReference>
<dbReference type="Ensembl" id="ENSSPAT00000010672.1">
    <property type="protein sequence ID" value="ENSSPAP00000010491.1"/>
    <property type="gene ID" value="ENSSPAG00000007958.1"/>
</dbReference>
<evidence type="ECO:0000259" key="8">
    <source>
        <dbReference type="PROSITE" id="PS50002"/>
    </source>
</evidence>
<dbReference type="Pfam" id="PF18016">
    <property type="entry name" value="SAM_3"/>
    <property type="match status" value="1"/>
</dbReference>
<dbReference type="InterPro" id="IPR035462">
    <property type="entry name" value="Eps8_SH3"/>
</dbReference>
<dbReference type="GO" id="GO:0003779">
    <property type="term" value="F:actin binding"/>
    <property type="evidence" value="ECO:0007669"/>
    <property type="project" value="TreeGrafter"/>
</dbReference>
<dbReference type="GO" id="GO:0031982">
    <property type="term" value="C:vesicle"/>
    <property type="evidence" value="ECO:0007669"/>
    <property type="project" value="TreeGrafter"/>
</dbReference>
<comment type="subcellular location">
    <subcellularLocation>
        <location evidence="1">Cytoplasm</location>
    </subcellularLocation>
</comment>
<dbReference type="AlphaFoldDB" id="A0A3B4ZRV6"/>
<evidence type="ECO:0000256" key="3">
    <source>
        <dbReference type="ARBA" id="ARBA00022443"/>
    </source>
</evidence>
<dbReference type="InterPro" id="IPR055093">
    <property type="entry name" value="EPS8_2nd"/>
</dbReference>
<organism evidence="9">
    <name type="scientific">Stegastes partitus</name>
    <name type="common">bicolor damselfish</name>
    <dbReference type="NCBI Taxonomy" id="144197"/>
    <lineage>
        <taxon>Eukaryota</taxon>
        <taxon>Metazoa</taxon>
        <taxon>Chordata</taxon>
        <taxon>Craniata</taxon>
        <taxon>Vertebrata</taxon>
        <taxon>Euteleostomi</taxon>
        <taxon>Actinopterygii</taxon>
        <taxon>Neopterygii</taxon>
        <taxon>Teleostei</taxon>
        <taxon>Neoteleostei</taxon>
        <taxon>Acanthomorphata</taxon>
        <taxon>Ovalentaria</taxon>
        <taxon>Pomacentridae</taxon>
        <taxon>Stegastes</taxon>
    </lineage>
</organism>
<evidence type="ECO:0000256" key="4">
    <source>
        <dbReference type="ARBA" id="ARBA00022490"/>
    </source>
</evidence>
<reference evidence="9" key="1">
    <citation type="submission" date="2023-09" db="UniProtKB">
        <authorList>
            <consortium name="Ensembl"/>
        </authorList>
    </citation>
    <scope>IDENTIFICATION</scope>
</reference>
<evidence type="ECO:0000256" key="1">
    <source>
        <dbReference type="ARBA" id="ARBA00004496"/>
    </source>
</evidence>
<comment type="similarity">
    <text evidence="2">Belongs to the EPS8 family.</text>
</comment>
<dbReference type="Gene3D" id="2.30.29.30">
    <property type="entry name" value="Pleckstrin-homology domain (PH domain)/Phosphotyrosine-binding domain (PTB)"/>
    <property type="match status" value="1"/>
</dbReference>
<evidence type="ECO:0000313" key="9">
    <source>
        <dbReference type="Ensembl" id="ENSSPAP00000010491.1"/>
    </source>
</evidence>
<evidence type="ECO:0000256" key="6">
    <source>
        <dbReference type="PROSITE-ProRule" id="PRU00192"/>
    </source>
</evidence>
<dbReference type="CDD" id="cd11764">
    <property type="entry name" value="SH3_Eps8"/>
    <property type="match status" value="1"/>
</dbReference>
<dbReference type="Pfam" id="PF08416">
    <property type="entry name" value="PTB"/>
    <property type="match status" value="1"/>
</dbReference>
<dbReference type="SMART" id="SM00326">
    <property type="entry name" value="SH3"/>
    <property type="match status" value="1"/>
</dbReference>
<accession>A0A3B4ZRV6</accession>
<dbReference type="PANTHER" id="PTHR12287">
    <property type="entry name" value="EPIDERMAL GROWTH FACTOR RECEPTOR KINASE SUBSTRATE EPS8-RELATED PROTEIN"/>
    <property type="match status" value="1"/>
</dbReference>
<dbReference type="InterPro" id="IPR011993">
    <property type="entry name" value="PH-like_dom_sf"/>
</dbReference>
<dbReference type="SUPFAM" id="SSF47769">
    <property type="entry name" value="SAM/Pointed domain"/>
    <property type="match status" value="1"/>
</dbReference>
<dbReference type="Pfam" id="PF00018">
    <property type="entry name" value="SH3_1"/>
    <property type="match status" value="1"/>
</dbReference>
<dbReference type="InterPro" id="IPR041418">
    <property type="entry name" value="SAM_3"/>
</dbReference>
<dbReference type="GO" id="GO:1900029">
    <property type="term" value="P:positive regulation of ruffle assembly"/>
    <property type="evidence" value="ECO:0007669"/>
    <property type="project" value="TreeGrafter"/>
</dbReference>
<dbReference type="PANTHER" id="PTHR12287:SF22">
    <property type="entry name" value="EPIDERMAL GROWTH FACTOR RECEPTOR KINASE SUBSTRATE 8-LIKE PROTEIN 3"/>
    <property type="match status" value="1"/>
</dbReference>
<dbReference type="InterPro" id="IPR039801">
    <property type="entry name" value="EPS8-like"/>
</dbReference>
<dbReference type="SUPFAM" id="SSF50729">
    <property type="entry name" value="PH domain-like"/>
    <property type="match status" value="1"/>
</dbReference>
<dbReference type="InterPro" id="IPR013761">
    <property type="entry name" value="SAM/pointed_sf"/>
</dbReference>
<keyword evidence="3 6" id="KW-0728">SH3 domain</keyword>
<dbReference type="SUPFAM" id="SSF50044">
    <property type="entry name" value="SH3-domain"/>
    <property type="match status" value="1"/>
</dbReference>
<keyword evidence="4" id="KW-0963">Cytoplasm</keyword>
<name>A0A3B4ZRV6_9TELE</name>